<sequence length="326" mass="37329">MHRLRSLIPSANYLFVFEAAARRLNFTAAAEELNVSQPAVSKTIKLLEEATGLKLFRRERSRLELTAEGERLYKETQETFDHLHMVISSMRKKHSRDIIRVSFSTSFVQLWLLPRLKGFKQLHPDVALRIEESSRDNQDMLEEDIDISARLGKGKWPGINAWHFVTEEVWPVCSPAYLKEHKLPLTPQDLLQHTLLHFEERHRSRLGWREWLEHNGVMAPQIEQDFVFTDALSSIKAAVHGQGIALGWKHLVHDHITAGRLVPAIDVCHRSGDTVHLVMPAQRPPKRGAEIFRDWLLMQGADADLSSAETVHDIAASPLGWTNDFE</sequence>
<comment type="caution">
    <text evidence="6">The sequence shown here is derived from an EMBL/GenBank/DDBJ whole genome shotgun (WGS) entry which is preliminary data.</text>
</comment>
<dbReference type="SUPFAM" id="SSF46785">
    <property type="entry name" value="Winged helix' DNA-binding domain"/>
    <property type="match status" value="1"/>
</dbReference>
<evidence type="ECO:0000256" key="3">
    <source>
        <dbReference type="ARBA" id="ARBA00023125"/>
    </source>
</evidence>
<dbReference type="Pfam" id="PF03466">
    <property type="entry name" value="LysR_substrate"/>
    <property type="match status" value="1"/>
</dbReference>
<keyword evidence="4" id="KW-0804">Transcription</keyword>
<dbReference type="AlphaFoldDB" id="A0A366E0C2"/>
<evidence type="ECO:0000256" key="1">
    <source>
        <dbReference type="ARBA" id="ARBA00009437"/>
    </source>
</evidence>
<evidence type="ECO:0000313" key="6">
    <source>
        <dbReference type="EMBL" id="RBO95747.1"/>
    </source>
</evidence>
<dbReference type="Gene3D" id="3.40.190.10">
    <property type="entry name" value="Periplasmic binding protein-like II"/>
    <property type="match status" value="2"/>
</dbReference>
<name>A0A366E0C2_9HYPH</name>
<comment type="similarity">
    <text evidence="1">Belongs to the LysR transcriptional regulatory family.</text>
</comment>
<dbReference type="GO" id="GO:0006351">
    <property type="term" value="P:DNA-templated transcription"/>
    <property type="evidence" value="ECO:0007669"/>
    <property type="project" value="TreeGrafter"/>
</dbReference>
<reference evidence="6 7" key="1">
    <citation type="submission" date="2018-06" db="EMBL/GenBank/DDBJ databases">
        <title>Genomic Encyclopedia of Type Strains, Phase IV (KMG-IV): sequencing the most valuable type-strain genomes for metagenomic binning, comparative biology and taxonomic classification.</title>
        <authorList>
            <person name="Goeker M."/>
        </authorList>
    </citation>
    <scope>NUCLEOTIDE SEQUENCE [LARGE SCALE GENOMIC DNA]</scope>
    <source>
        <strain evidence="6 7">DSM 25619</strain>
    </source>
</reference>
<organism evidence="6 7">
    <name type="scientific">Pseudochrobactrum asaccharolyticum</name>
    <dbReference type="NCBI Taxonomy" id="354351"/>
    <lineage>
        <taxon>Bacteria</taxon>
        <taxon>Pseudomonadati</taxon>
        <taxon>Pseudomonadota</taxon>
        <taxon>Alphaproteobacteria</taxon>
        <taxon>Hyphomicrobiales</taxon>
        <taxon>Brucellaceae</taxon>
        <taxon>Pseudochrobactrum</taxon>
    </lineage>
</organism>
<dbReference type="GO" id="GO:0003700">
    <property type="term" value="F:DNA-binding transcription factor activity"/>
    <property type="evidence" value="ECO:0007669"/>
    <property type="project" value="InterPro"/>
</dbReference>
<gene>
    <name evidence="6" type="ORF">DFR47_103311</name>
</gene>
<feature type="domain" description="HTH lysR-type" evidence="5">
    <location>
        <begin position="9"/>
        <end position="66"/>
    </location>
</feature>
<dbReference type="RefSeq" id="WP_113944270.1">
    <property type="nucleotide sequence ID" value="NZ_JBHEEG010000004.1"/>
</dbReference>
<dbReference type="OrthoDB" id="9804958at2"/>
<dbReference type="EMBL" id="QNRH01000003">
    <property type="protein sequence ID" value="RBO95747.1"/>
    <property type="molecule type" value="Genomic_DNA"/>
</dbReference>
<keyword evidence="2" id="KW-0805">Transcription regulation</keyword>
<dbReference type="Pfam" id="PF00126">
    <property type="entry name" value="HTH_1"/>
    <property type="match status" value="1"/>
</dbReference>
<protein>
    <submittedName>
        <fullName evidence="6">LysR family glycine cleavage system transcriptional activator</fullName>
    </submittedName>
</protein>
<dbReference type="GO" id="GO:0043565">
    <property type="term" value="F:sequence-specific DNA binding"/>
    <property type="evidence" value="ECO:0007669"/>
    <property type="project" value="TreeGrafter"/>
</dbReference>
<dbReference type="InterPro" id="IPR036390">
    <property type="entry name" value="WH_DNA-bd_sf"/>
</dbReference>
<keyword evidence="3" id="KW-0238">DNA-binding</keyword>
<evidence type="ECO:0000313" key="7">
    <source>
        <dbReference type="Proteomes" id="UP000252893"/>
    </source>
</evidence>
<proteinExistence type="inferred from homology"/>
<evidence type="ECO:0000259" key="5">
    <source>
        <dbReference type="PROSITE" id="PS50931"/>
    </source>
</evidence>
<accession>A0A366E0C2</accession>
<dbReference type="PROSITE" id="PS50931">
    <property type="entry name" value="HTH_LYSR"/>
    <property type="match status" value="1"/>
</dbReference>
<evidence type="ECO:0000256" key="2">
    <source>
        <dbReference type="ARBA" id="ARBA00023015"/>
    </source>
</evidence>
<dbReference type="Proteomes" id="UP000252893">
    <property type="component" value="Unassembled WGS sequence"/>
</dbReference>
<dbReference type="SUPFAM" id="SSF53850">
    <property type="entry name" value="Periplasmic binding protein-like II"/>
    <property type="match status" value="1"/>
</dbReference>
<dbReference type="FunFam" id="1.10.10.10:FF:000001">
    <property type="entry name" value="LysR family transcriptional regulator"/>
    <property type="match status" value="1"/>
</dbReference>
<dbReference type="Gene3D" id="1.10.10.10">
    <property type="entry name" value="Winged helix-like DNA-binding domain superfamily/Winged helix DNA-binding domain"/>
    <property type="match status" value="1"/>
</dbReference>
<dbReference type="InterPro" id="IPR000847">
    <property type="entry name" value="LysR_HTH_N"/>
</dbReference>
<evidence type="ECO:0000256" key="4">
    <source>
        <dbReference type="ARBA" id="ARBA00023163"/>
    </source>
</evidence>
<dbReference type="InterPro" id="IPR005119">
    <property type="entry name" value="LysR_subst-bd"/>
</dbReference>
<dbReference type="PANTHER" id="PTHR30537:SF74">
    <property type="entry name" value="HTH-TYPE TRANSCRIPTIONAL REGULATOR TRPI"/>
    <property type="match status" value="1"/>
</dbReference>
<dbReference type="InterPro" id="IPR058163">
    <property type="entry name" value="LysR-type_TF_proteobact-type"/>
</dbReference>
<dbReference type="CDD" id="cd08432">
    <property type="entry name" value="PBP2_GcdR_TrpI_HvrB_AmpR_like"/>
    <property type="match status" value="1"/>
</dbReference>
<dbReference type="PRINTS" id="PR00039">
    <property type="entry name" value="HTHLYSR"/>
</dbReference>
<dbReference type="PANTHER" id="PTHR30537">
    <property type="entry name" value="HTH-TYPE TRANSCRIPTIONAL REGULATOR"/>
    <property type="match status" value="1"/>
</dbReference>
<keyword evidence="7" id="KW-1185">Reference proteome</keyword>
<dbReference type="InterPro" id="IPR036388">
    <property type="entry name" value="WH-like_DNA-bd_sf"/>
</dbReference>